<dbReference type="AlphaFoldDB" id="A0A076MVN9"/>
<dbReference type="PATRIC" id="fig|1068978.7.peg.5022"/>
<evidence type="ECO:0000313" key="2">
    <source>
        <dbReference type="Proteomes" id="UP000062973"/>
    </source>
</evidence>
<dbReference type="Proteomes" id="UP000062973">
    <property type="component" value="Chromosome"/>
</dbReference>
<reference evidence="1 2" key="1">
    <citation type="submission" date="2014-07" db="EMBL/GenBank/DDBJ databases">
        <title>Whole Genome Sequence of the Amycolatopsis methanolica 239.</title>
        <authorList>
            <person name="Tang B."/>
        </authorList>
    </citation>
    <scope>NUCLEOTIDE SEQUENCE [LARGE SCALE GENOMIC DNA]</scope>
    <source>
        <strain evidence="1 2">239</strain>
    </source>
</reference>
<gene>
    <name evidence="1" type="ORF">AMETH_4672</name>
</gene>
<evidence type="ECO:0000313" key="1">
    <source>
        <dbReference type="EMBL" id="AIJ24764.1"/>
    </source>
</evidence>
<keyword evidence="2" id="KW-1185">Reference proteome</keyword>
<dbReference type="EMBL" id="CP009110">
    <property type="protein sequence ID" value="AIJ24764.1"/>
    <property type="molecule type" value="Genomic_DNA"/>
</dbReference>
<sequence length="70" mass="7843">MSWDLDLLAVDVDDGVVEIRLVALILPLAPLLQQAVGALRPVLEDSRWKDTRLWLVVTDLDATAFTTNRE</sequence>
<protein>
    <submittedName>
        <fullName evidence="1">Uncharacterized protein</fullName>
    </submittedName>
</protein>
<proteinExistence type="predicted"/>
<organism evidence="1 2">
    <name type="scientific">Amycolatopsis methanolica 239</name>
    <dbReference type="NCBI Taxonomy" id="1068978"/>
    <lineage>
        <taxon>Bacteria</taxon>
        <taxon>Bacillati</taxon>
        <taxon>Actinomycetota</taxon>
        <taxon>Actinomycetes</taxon>
        <taxon>Pseudonocardiales</taxon>
        <taxon>Pseudonocardiaceae</taxon>
        <taxon>Amycolatopsis</taxon>
        <taxon>Amycolatopsis methanolica group</taxon>
    </lineage>
</organism>
<name>A0A076MVN9_AMYME</name>
<dbReference type="HOGENOM" id="CLU_2748867_0_0_11"/>
<dbReference type="KEGG" id="amq:AMETH_4672"/>
<dbReference type="RefSeq" id="WP_017983595.1">
    <property type="nucleotide sequence ID" value="NZ_AQUL01000001.1"/>
</dbReference>
<dbReference type="STRING" id="1068978.AMETH_4672"/>
<accession>A0A076MVN9</accession>